<organism evidence="2 3">
    <name type="scientific">Corynebacterium marinum DSM 44953</name>
    <dbReference type="NCBI Taxonomy" id="1224162"/>
    <lineage>
        <taxon>Bacteria</taxon>
        <taxon>Bacillati</taxon>
        <taxon>Actinomycetota</taxon>
        <taxon>Actinomycetes</taxon>
        <taxon>Mycobacteriales</taxon>
        <taxon>Corynebacteriaceae</taxon>
        <taxon>Corynebacterium</taxon>
    </lineage>
</organism>
<accession>A0A0B6TXY5</accession>
<dbReference type="EMBL" id="CP007790">
    <property type="protein sequence ID" value="AJK69586.1"/>
    <property type="molecule type" value="Genomic_DNA"/>
</dbReference>
<evidence type="ECO:0000256" key="1">
    <source>
        <dbReference type="SAM" id="MobiDB-lite"/>
    </source>
</evidence>
<proteinExistence type="predicted"/>
<sequence>MGIGEQADGDLRFESAFLGKAWFAEVITFVGFEIQGGDIKKNQDSGADTGMRGAGPGERIPKATGRVGR</sequence>
<evidence type="ECO:0000313" key="2">
    <source>
        <dbReference type="EMBL" id="AJK69586.1"/>
    </source>
</evidence>
<dbReference type="KEGG" id="cmq:B840_09995"/>
<dbReference type="AlphaFoldDB" id="A0A0B6TXY5"/>
<name>A0A0B6TXY5_9CORY</name>
<protein>
    <submittedName>
        <fullName evidence="2">Uncharacterized protein</fullName>
    </submittedName>
</protein>
<gene>
    <name evidence="2" type="ORF">B840_09995</name>
</gene>
<dbReference type="Proteomes" id="UP000031928">
    <property type="component" value="Chromosome"/>
</dbReference>
<keyword evidence="3" id="KW-1185">Reference proteome</keyword>
<feature type="region of interest" description="Disordered" evidence="1">
    <location>
        <begin position="40"/>
        <end position="69"/>
    </location>
</feature>
<evidence type="ECO:0000313" key="3">
    <source>
        <dbReference type="Proteomes" id="UP000031928"/>
    </source>
</evidence>
<dbReference type="HOGENOM" id="CLU_2768829_0_0_11"/>
<reference evidence="2 3" key="1">
    <citation type="submission" date="2014-05" db="EMBL/GenBank/DDBJ databases">
        <title>Complete genome sequence of Corynebacterium marinum DSM 44953.</title>
        <authorList>
            <person name="Schaffert L."/>
            <person name="Albersmeier A."/>
            <person name="Kalinowski J."/>
            <person name="Ruckert C."/>
        </authorList>
    </citation>
    <scope>NUCLEOTIDE SEQUENCE [LARGE SCALE GENOMIC DNA]</scope>
    <source>
        <strain evidence="2 3">DSM 44953</strain>
    </source>
</reference>